<feature type="region of interest" description="Disordered" evidence="1">
    <location>
        <begin position="1"/>
        <end position="92"/>
    </location>
</feature>
<protein>
    <submittedName>
        <fullName evidence="2">Uncharacterized protein</fullName>
    </submittedName>
</protein>
<evidence type="ECO:0000313" key="2">
    <source>
        <dbReference type="EMBL" id="RAI27027.1"/>
    </source>
</evidence>
<evidence type="ECO:0000313" key="3">
    <source>
        <dbReference type="Proteomes" id="UP000249299"/>
    </source>
</evidence>
<organism evidence="2 3">
    <name type="scientific">Rhodobium orientis</name>
    <dbReference type="NCBI Taxonomy" id="34017"/>
    <lineage>
        <taxon>Bacteria</taxon>
        <taxon>Pseudomonadati</taxon>
        <taxon>Pseudomonadota</taxon>
        <taxon>Alphaproteobacteria</taxon>
        <taxon>Hyphomicrobiales</taxon>
        <taxon>Rhodobiaceae</taxon>
        <taxon>Rhodobium</taxon>
    </lineage>
</organism>
<feature type="compositionally biased region" description="Basic and acidic residues" evidence="1">
    <location>
        <begin position="1"/>
        <end position="23"/>
    </location>
</feature>
<gene>
    <name evidence="2" type="ORF">CH339_11850</name>
</gene>
<feature type="compositionally biased region" description="Polar residues" evidence="1">
    <location>
        <begin position="24"/>
        <end position="44"/>
    </location>
</feature>
<reference evidence="2 3" key="1">
    <citation type="submission" date="2017-07" db="EMBL/GenBank/DDBJ databases">
        <title>Draft Genome Sequences of Select Purple Nonsulfur Bacteria.</title>
        <authorList>
            <person name="Lasarre B."/>
            <person name="Mckinlay J.B."/>
        </authorList>
    </citation>
    <scope>NUCLEOTIDE SEQUENCE [LARGE SCALE GENOMIC DNA]</scope>
    <source>
        <strain evidence="2 3">DSM 11290</strain>
    </source>
</reference>
<proteinExistence type="predicted"/>
<comment type="caution">
    <text evidence="2">The sequence shown here is derived from an EMBL/GenBank/DDBJ whole genome shotgun (WGS) entry which is preliminary data.</text>
</comment>
<dbReference type="EMBL" id="NPEV01000023">
    <property type="protein sequence ID" value="RAI27027.1"/>
    <property type="molecule type" value="Genomic_DNA"/>
</dbReference>
<feature type="compositionally biased region" description="Basic and acidic residues" evidence="1">
    <location>
        <begin position="45"/>
        <end position="92"/>
    </location>
</feature>
<keyword evidence="3" id="KW-1185">Reference proteome</keyword>
<name>A0A327JL62_9HYPH</name>
<accession>A0A327JL62</accession>
<dbReference type="Proteomes" id="UP000249299">
    <property type="component" value="Unassembled WGS sequence"/>
</dbReference>
<sequence length="92" mass="10487">MRPGNQEEVHMSEQAKKSDRTETISETDLANERMGNNQLQGNDQESVRNQRHSQPDVKTETDGVIESFEKLDKETRARRDLGKGNRKSDADS</sequence>
<dbReference type="AlphaFoldDB" id="A0A327JL62"/>
<evidence type="ECO:0000256" key="1">
    <source>
        <dbReference type="SAM" id="MobiDB-lite"/>
    </source>
</evidence>